<organism evidence="2 3">
    <name type="scientific">Entotheonella factor</name>
    <dbReference type="NCBI Taxonomy" id="1429438"/>
    <lineage>
        <taxon>Bacteria</taxon>
        <taxon>Pseudomonadati</taxon>
        <taxon>Nitrospinota/Tectimicrobiota group</taxon>
        <taxon>Candidatus Tectimicrobiota</taxon>
        <taxon>Candidatus Entotheonellia</taxon>
        <taxon>Candidatus Entotheonellales</taxon>
        <taxon>Candidatus Entotheonellaceae</taxon>
        <taxon>Candidatus Entotheonella</taxon>
    </lineage>
</organism>
<evidence type="ECO:0000313" key="3">
    <source>
        <dbReference type="Proteomes" id="UP000019141"/>
    </source>
</evidence>
<dbReference type="Pfam" id="PF08241">
    <property type="entry name" value="Methyltransf_11"/>
    <property type="match status" value="1"/>
</dbReference>
<dbReference type="InterPro" id="IPR013216">
    <property type="entry name" value="Methyltransf_11"/>
</dbReference>
<reference evidence="2 3" key="1">
    <citation type="journal article" date="2014" name="Nature">
        <title>An environmental bacterial taxon with a large and distinct metabolic repertoire.</title>
        <authorList>
            <person name="Wilson M.C."/>
            <person name="Mori T."/>
            <person name="Ruckert C."/>
            <person name="Uria A.R."/>
            <person name="Helf M.J."/>
            <person name="Takada K."/>
            <person name="Gernert C."/>
            <person name="Steffens U.A."/>
            <person name="Heycke N."/>
            <person name="Schmitt S."/>
            <person name="Rinke C."/>
            <person name="Helfrich E.J."/>
            <person name="Brachmann A.O."/>
            <person name="Gurgui C."/>
            <person name="Wakimoto T."/>
            <person name="Kracht M."/>
            <person name="Crusemann M."/>
            <person name="Hentschel U."/>
            <person name="Abe I."/>
            <person name="Matsunaga S."/>
            <person name="Kalinowski J."/>
            <person name="Takeyama H."/>
            <person name="Piel J."/>
        </authorList>
    </citation>
    <scope>NUCLEOTIDE SEQUENCE [LARGE SCALE GENOMIC DNA]</scope>
    <source>
        <strain evidence="3">TSY1</strain>
    </source>
</reference>
<dbReference type="CDD" id="cd02440">
    <property type="entry name" value="AdoMet_MTases"/>
    <property type="match status" value="1"/>
</dbReference>
<dbReference type="PANTHER" id="PTHR43464:SF94">
    <property type="entry name" value="MALONYL-[ACYL-CARRIER PROTEIN] O-METHYLTRANSFERASE"/>
    <property type="match status" value="1"/>
</dbReference>
<protein>
    <recommendedName>
        <fullName evidence="1">Methyltransferase type 11 domain-containing protein</fullName>
    </recommendedName>
</protein>
<gene>
    <name evidence="2" type="ORF">ETSY1_05590</name>
</gene>
<dbReference type="HOGENOM" id="CLU_061914_0_0_7"/>
<keyword evidence="3" id="KW-1185">Reference proteome</keyword>
<dbReference type="SUPFAM" id="SSF53335">
    <property type="entry name" value="S-adenosyl-L-methionine-dependent methyltransferases"/>
    <property type="match status" value="1"/>
</dbReference>
<dbReference type="GO" id="GO:0008757">
    <property type="term" value="F:S-adenosylmethionine-dependent methyltransferase activity"/>
    <property type="evidence" value="ECO:0007669"/>
    <property type="project" value="InterPro"/>
</dbReference>
<proteinExistence type="predicted"/>
<dbReference type="Gene3D" id="3.40.50.150">
    <property type="entry name" value="Vaccinia Virus protein VP39"/>
    <property type="match status" value="1"/>
</dbReference>
<feature type="domain" description="Methyltransferase type 11" evidence="1">
    <location>
        <begin position="65"/>
        <end position="158"/>
    </location>
</feature>
<comment type="caution">
    <text evidence="2">The sequence shown here is derived from an EMBL/GenBank/DDBJ whole genome shotgun (WGS) entry which is preliminary data.</text>
</comment>
<sequence>MIESVATPLKEQIKAFWEANPCDVKEAEPTLDEMYFTAFAQQRYRTHPYIPSFAGFEAATGKRVLEVGIGAGTDFCRWAAAGAKAVGVDLTTQAVQLTTQHLRALDLSADVHLADCEDLPFADHSFDLVYSFGVLHHTPHTERAIGEVLRVLKPGGRIRIMLYHKYSWVTLKVYLLHGLLGLRPFASLDRLLADHMESQGTKAYTIAEVQAMFAAFEGVAVEPVLTCYDTWRGYEGRGGWLALARRLWPAWLVQQCGDRYGWNLLISGTKPAVSA</sequence>
<dbReference type="EMBL" id="AZHW01000192">
    <property type="protein sequence ID" value="ETX01886.1"/>
    <property type="molecule type" value="Genomic_DNA"/>
</dbReference>
<dbReference type="PANTHER" id="PTHR43464">
    <property type="entry name" value="METHYLTRANSFERASE"/>
    <property type="match status" value="1"/>
</dbReference>
<evidence type="ECO:0000259" key="1">
    <source>
        <dbReference type="Pfam" id="PF08241"/>
    </source>
</evidence>
<name>W4LVW0_ENTF1</name>
<dbReference type="AlphaFoldDB" id="W4LVW0"/>
<dbReference type="Proteomes" id="UP000019141">
    <property type="component" value="Unassembled WGS sequence"/>
</dbReference>
<accession>W4LVW0</accession>
<evidence type="ECO:0000313" key="2">
    <source>
        <dbReference type="EMBL" id="ETX01886.1"/>
    </source>
</evidence>
<dbReference type="InterPro" id="IPR029063">
    <property type="entry name" value="SAM-dependent_MTases_sf"/>
</dbReference>